<proteinExistence type="predicted"/>
<dbReference type="HOGENOM" id="CLU_219645_0_0_10"/>
<sequence>MGAAGNKKPKGMKKKHEASYMAEETNQEIMPKKGKKK</sequence>
<feature type="region of interest" description="Disordered" evidence="1">
    <location>
        <begin position="1"/>
        <end position="37"/>
    </location>
</feature>
<evidence type="ECO:0000313" key="2">
    <source>
        <dbReference type="EMBL" id="ADY33904.1"/>
    </source>
</evidence>
<feature type="compositionally biased region" description="Basic residues" evidence="1">
    <location>
        <begin position="7"/>
        <end position="16"/>
    </location>
</feature>
<evidence type="ECO:0000256" key="1">
    <source>
        <dbReference type="SAM" id="MobiDB-lite"/>
    </source>
</evidence>
<organism evidence="2 3">
    <name type="scientific">Odoribacter splanchnicus (strain ATCC 29572 / DSM 20712 / CIP 104287 / JCM 15291 / NCTC 10825 / 1651/6)</name>
    <name type="common">Bacteroides splanchnicus</name>
    <dbReference type="NCBI Taxonomy" id="709991"/>
    <lineage>
        <taxon>Bacteria</taxon>
        <taxon>Pseudomonadati</taxon>
        <taxon>Bacteroidota</taxon>
        <taxon>Bacteroidia</taxon>
        <taxon>Bacteroidales</taxon>
        <taxon>Odoribacteraceae</taxon>
        <taxon>Odoribacter</taxon>
    </lineage>
</organism>
<name>F9Z6E7_ODOSD</name>
<dbReference type="KEGG" id="osp:Odosp_2935"/>
<dbReference type="RefSeq" id="WP_013613096.1">
    <property type="nucleotide sequence ID" value="NC_015160.1"/>
</dbReference>
<keyword evidence="3" id="KW-1185">Reference proteome</keyword>
<protein>
    <submittedName>
        <fullName evidence="2">Uncharacterized protein</fullName>
    </submittedName>
</protein>
<accession>F9Z6E7</accession>
<dbReference type="AlphaFoldDB" id="F9Z6E7"/>
<reference evidence="2 3" key="1">
    <citation type="journal article" date="2011" name="Stand. Genomic Sci.">
        <title>Complete genome sequence of Odoribacter splanchnicus type strain (1651/6).</title>
        <authorList>
            <consortium name="US DOE Joint Genome Institute (JGI-PGF)"/>
            <person name="Goker M."/>
            <person name="Gronow S."/>
            <person name="Zeytun A."/>
            <person name="Nolan M."/>
            <person name="Lucas S."/>
            <person name="Lapidus A."/>
            <person name="Hammon N."/>
            <person name="Deshpande S."/>
            <person name="Cheng J.F."/>
            <person name="Pitluck S."/>
            <person name="Liolios K."/>
            <person name="Pagani I."/>
            <person name="Ivanova N."/>
            <person name="Mavromatis K."/>
            <person name="Ovchinikova G."/>
            <person name="Pati A."/>
            <person name="Tapia R."/>
            <person name="Han C."/>
            <person name="Goodwin L."/>
            <person name="Chen A."/>
            <person name="Palaniappan K."/>
            <person name="Land M."/>
            <person name="Hauser L."/>
            <person name="Jeffries C.D."/>
            <person name="Brambilla E.M."/>
            <person name="Rohde M."/>
            <person name="Detter J.C."/>
            <person name="Woyke T."/>
            <person name="Bristow J."/>
            <person name="Markowitz V."/>
            <person name="Hugenholtz P."/>
            <person name="Eisen J.A."/>
            <person name="Kyrpides N.C."/>
            <person name="Klenk H.P."/>
        </authorList>
    </citation>
    <scope>NUCLEOTIDE SEQUENCE [LARGE SCALE GENOMIC DNA]</scope>
    <source>
        <strain evidence="3">ATCC 29572 / DSM 20712 / JCM 15291 / NCTC 10825 / 1651/6</strain>
    </source>
</reference>
<dbReference type="PaxDb" id="709991-Odosp_2935"/>
<gene>
    <name evidence="2" type="ordered locus">Odosp_2935</name>
</gene>
<dbReference type="Proteomes" id="UP000006657">
    <property type="component" value="Chromosome"/>
</dbReference>
<dbReference type="EMBL" id="CP002544">
    <property type="protein sequence ID" value="ADY33904.1"/>
    <property type="molecule type" value="Genomic_DNA"/>
</dbReference>
<dbReference type="GeneID" id="96993292"/>
<evidence type="ECO:0000313" key="3">
    <source>
        <dbReference type="Proteomes" id="UP000006657"/>
    </source>
</evidence>